<name>A0A8J3SXF1_9ACTN</name>
<dbReference type="PANTHER" id="PTHR43798">
    <property type="entry name" value="MONOACYLGLYCEROL LIPASE"/>
    <property type="match status" value="1"/>
</dbReference>
<keyword evidence="1 3" id="KW-0378">Hydrolase</keyword>
<evidence type="ECO:0000313" key="3">
    <source>
        <dbReference type="EMBL" id="GIH97303.1"/>
    </source>
</evidence>
<gene>
    <name evidence="3" type="ORF">Psi01_79330</name>
</gene>
<dbReference type="GO" id="GO:0016020">
    <property type="term" value="C:membrane"/>
    <property type="evidence" value="ECO:0007669"/>
    <property type="project" value="TreeGrafter"/>
</dbReference>
<reference evidence="3 4" key="1">
    <citation type="submission" date="2021-01" db="EMBL/GenBank/DDBJ databases">
        <title>Whole genome shotgun sequence of Planobispora siamensis NBRC 107568.</title>
        <authorList>
            <person name="Komaki H."/>
            <person name="Tamura T."/>
        </authorList>
    </citation>
    <scope>NUCLEOTIDE SEQUENCE [LARGE SCALE GENOMIC DNA]</scope>
    <source>
        <strain evidence="3 4">NBRC 107568</strain>
    </source>
</reference>
<dbReference type="Proteomes" id="UP000619788">
    <property type="component" value="Unassembled WGS sequence"/>
</dbReference>
<sequence>MSFRANNDTLVVMTDLFWLDAGTGRPIVLLHGGFVDHGMWEDQIRTLSPRHRVIAPDARGHGRSPNATGPYRPADDLAALLRHLDTGPAVLVGVSMGASIAVDTALEHPDLVGAVVVSGAGTSEPYFTDPWTTRALAAWHAAMAAGDLEASIEGFMAFAAGPHRTLDDLDPEVAARLRRMARATMSKHGAGEADPIVPVRDTWERAAEIGVPVLAVNGALDSPDHIGMAERLARTVAGGRVTSIEGTAHYPNMERPDVFDDILEDFLRTV</sequence>
<dbReference type="EMBL" id="BOOJ01000081">
    <property type="protein sequence ID" value="GIH97303.1"/>
    <property type="molecule type" value="Genomic_DNA"/>
</dbReference>
<dbReference type="InterPro" id="IPR050266">
    <property type="entry name" value="AB_hydrolase_sf"/>
</dbReference>
<comment type="caution">
    <text evidence="3">The sequence shown here is derived from an EMBL/GenBank/DDBJ whole genome shotgun (WGS) entry which is preliminary data.</text>
</comment>
<dbReference type="InterPro" id="IPR000639">
    <property type="entry name" value="Epox_hydrolase-like"/>
</dbReference>
<organism evidence="3 4">
    <name type="scientific">Planobispora siamensis</name>
    <dbReference type="NCBI Taxonomy" id="936338"/>
    <lineage>
        <taxon>Bacteria</taxon>
        <taxon>Bacillati</taxon>
        <taxon>Actinomycetota</taxon>
        <taxon>Actinomycetes</taxon>
        <taxon>Streptosporangiales</taxon>
        <taxon>Streptosporangiaceae</taxon>
        <taxon>Planobispora</taxon>
    </lineage>
</organism>
<dbReference type="Pfam" id="PF00561">
    <property type="entry name" value="Abhydrolase_1"/>
    <property type="match status" value="1"/>
</dbReference>
<dbReference type="SUPFAM" id="SSF53474">
    <property type="entry name" value="alpha/beta-Hydrolases"/>
    <property type="match status" value="1"/>
</dbReference>
<evidence type="ECO:0000313" key="4">
    <source>
        <dbReference type="Proteomes" id="UP000619788"/>
    </source>
</evidence>
<evidence type="ECO:0000256" key="1">
    <source>
        <dbReference type="ARBA" id="ARBA00022801"/>
    </source>
</evidence>
<feature type="domain" description="AB hydrolase-1" evidence="2">
    <location>
        <begin position="26"/>
        <end position="256"/>
    </location>
</feature>
<dbReference type="PANTHER" id="PTHR43798:SF31">
    <property type="entry name" value="AB HYDROLASE SUPERFAMILY PROTEIN YCLE"/>
    <property type="match status" value="1"/>
</dbReference>
<protein>
    <submittedName>
        <fullName evidence="3">Hydrolase</fullName>
    </submittedName>
</protein>
<accession>A0A8J3SXF1</accession>
<dbReference type="GO" id="GO:0016787">
    <property type="term" value="F:hydrolase activity"/>
    <property type="evidence" value="ECO:0007669"/>
    <property type="project" value="UniProtKB-KW"/>
</dbReference>
<dbReference type="InterPro" id="IPR000073">
    <property type="entry name" value="AB_hydrolase_1"/>
</dbReference>
<evidence type="ECO:0000259" key="2">
    <source>
        <dbReference type="Pfam" id="PF00561"/>
    </source>
</evidence>
<dbReference type="AlphaFoldDB" id="A0A8J3SXF1"/>
<proteinExistence type="predicted"/>
<dbReference type="PRINTS" id="PR00412">
    <property type="entry name" value="EPOXHYDRLASE"/>
</dbReference>
<dbReference type="InterPro" id="IPR029058">
    <property type="entry name" value="AB_hydrolase_fold"/>
</dbReference>
<dbReference type="Gene3D" id="3.40.50.1820">
    <property type="entry name" value="alpha/beta hydrolase"/>
    <property type="match status" value="1"/>
</dbReference>
<dbReference type="PRINTS" id="PR00111">
    <property type="entry name" value="ABHYDROLASE"/>
</dbReference>
<keyword evidence="4" id="KW-1185">Reference proteome</keyword>